<dbReference type="GO" id="GO:0000978">
    <property type="term" value="F:RNA polymerase II cis-regulatory region sequence-specific DNA binding"/>
    <property type="evidence" value="ECO:0007669"/>
    <property type="project" value="TreeGrafter"/>
</dbReference>
<keyword evidence="6 9" id="KW-0238">DNA-binding</keyword>
<evidence type="ECO:0000313" key="13">
    <source>
        <dbReference type="EMBL" id="JAQ14083.1"/>
    </source>
</evidence>
<feature type="region of interest" description="Disordered" evidence="11">
    <location>
        <begin position="350"/>
        <end position="397"/>
    </location>
</feature>
<dbReference type="Pfam" id="PF00046">
    <property type="entry name" value="Homeodomain"/>
    <property type="match status" value="1"/>
</dbReference>
<feature type="DNA-binding region" description="Homeobox" evidence="9">
    <location>
        <begin position="142"/>
        <end position="201"/>
    </location>
</feature>
<keyword evidence="8 9" id="KW-0539">Nucleus</keyword>
<name>A0A146M2U2_LYGHE</name>
<dbReference type="PROSITE" id="PS00027">
    <property type="entry name" value="HOMEOBOX_1"/>
    <property type="match status" value="1"/>
</dbReference>
<protein>
    <submittedName>
        <fullName evidence="13">Zinc finger homeobox protein 3</fullName>
    </submittedName>
</protein>
<keyword evidence="7 9" id="KW-0371">Homeobox</keyword>
<dbReference type="CDD" id="cd00086">
    <property type="entry name" value="homeodomain"/>
    <property type="match status" value="1"/>
</dbReference>
<dbReference type="InterPro" id="IPR017970">
    <property type="entry name" value="Homeobox_CS"/>
</dbReference>
<dbReference type="GO" id="GO:0008270">
    <property type="term" value="F:zinc ion binding"/>
    <property type="evidence" value="ECO:0007669"/>
    <property type="project" value="UniProtKB-KW"/>
</dbReference>
<dbReference type="GO" id="GO:0000981">
    <property type="term" value="F:DNA-binding transcription factor activity, RNA polymerase II-specific"/>
    <property type="evidence" value="ECO:0007669"/>
    <property type="project" value="InterPro"/>
</dbReference>
<dbReference type="EMBL" id="GDHC01004546">
    <property type="protein sequence ID" value="JAQ14083.1"/>
    <property type="molecule type" value="Transcribed_RNA"/>
</dbReference>
<evidence type="ECO:0000256" key="5">
    <source>
        <dbReference type="ARBA" id="ARBA00022833"/>
    </source>
</evidence>
<sequence>MHTFASLAAISYLVTYYGVEIVQKKPAPLVPLLAITERAAQGNVRALQFARCVNVSLTQQQQQQQQQAQQQQQLQQQQQPPQLQQQAQQQHQQGPQTPQRKMGHDLVNPNTPHPLISMLAGHKRKFDEFEENHDKEGEQPKDKRLRTTILPEQLDYLYQKYQIESNPSRKMLENIAHEVGLKKRVVQVWFQNTRARERKGQFRAHSQVINKRCPFCPALFKVKSALESHLTTKHADQCSRGEINIDALPDEDTNANENSSSNMQDKFNSMMPPVFNQFSNDVDGTLKKYYEESMKRYMAEAMNGKDISDVTVKKEEETGETPLDLSKPVDLSRPMKLSLEHMMMDQGPLTDLSEKSLCDDDSFSECTDNMEDESNPTSPASSTQSQHQHGKTKRFRT</sequence>
<dbReference type="InterPro" id="IPR013087">
    <property type="entry name" value="Znf_C2H2_type"/>
</dbReference>
<feature type="domain" description="Homeobox" evidence="12">
    <location>
        <begin position="140"/>
        <end position="200"/>
    </location>
</feature>
<evidence type="ECO:0000256" key="9">
    <source>
        <dbReference type="PROSITE-ProRule" id="PRU00108"/>
    </source>
</evidence>
<dbReference type="AlphaFoldDB" id="A0A146M2U2"/>
<organism evidence="13">
    <name type="scientific">Lygus hesperus</name>
    <name type="common">Western plant bug</name>
    <dbReference type="NCBI Taxonomy" id="30085"/>
    <lineage>
        <taxon>Eukaryota</taxon>
        <taxon>Metazoa</taxon>
        <taxon>Ecdysozoa</taxon>
        <taxon>Arthropoda</taxon>
        <taxon>Hexapoda</taxon>
        <taxon>Insecta</taxon>
        <taxon>Pterygota</taxon>
        <taxon>Neoptera</taxon>
        <taxon>Paraneoptera</taxon>
        <taxon>Hemiptera</taxon>
        <taxon>Heteroptera</taxon>
        <taxon>Panheteroptera</taxon>
        <taxon>Cimicomorpha</taxon>
        <taxon>Miridae</taxon>
        <taxon>Mirini</taxon>
        <taxon>Lygus</taxon>
    </lineage>
</organism>
<comment type="subcellular location">
    <subcellularLocation>
        <location evidence="1 9 10">Nucleus</location>
    </subcellularLocation>
</comment>
<keyword evidence="3" id="KW-0677">Repeat</keyword>
<feature type="region of interest" description="Disordered" evidence="11">
    <location>
        <begin position="312"/>
        <end position="331"/>
    </location>
</feature>
<evidence type="ECO:0000256" key="8">
    <source>
        <dbReference type="ARBA" id="ARBA00023242"/>
    </source>
</evidence>
<feature type="compositionally biased region" description="Basic residues" evidence="11">
    <location>
        <begin position="388"/>
        <end position="397"/>
    </location>
</feature>
<dbReference type="PROSITE" id="PS00028">
    <property type="entry name" value="ZINC_FINGER_C2H2_1"/>
    <property type="match status" value="1"/>
</dbReference>
<dbReference type="Gene3D" id="1.10.10.60">
    <property type="entry name" value="Homeodomain-like"/>
    <property type="match status" value="1"/>
</dbReference>
<evidence type="ECO:0000256" key="11">
    <source>
        <dbReference type="SAM" id="MobiDB-lite"/>
    </source>
</evidence>
<evidence type="ECO:0000256" key="1">
    <source>
        <dbReference type="ARBA" id="ARBA00004123"/>
    </source>
</evidence>
<evidence type="ECO:0000256" key="2">
    <source>
        <dbReference type="ARBA" id="ARBA00022723"/>
    </source>
</evidence>
<evidence type="ECO:0000256" key="10">
    <source>
        <dbReference type="RuleBase" id="RU000682"/>
    </source>
</evidence>
<dbReference type="SMART" id="SM00389">
    <property type="entry name" value="HOX"/>
    <property type="match status" value="1"/>
</dbReference>
<dbReference type="InterPro" id="IPR051968">
    <property type="entry name" value="ZnFinger_Homeobox_TR"/>
</dbReference>
<keyword evidence="4" id="KW-0863">Zinc-finger</keyword>
<dbReference type="PROSITE" id="PS50071">
    <property type="entry name" value="HOMEOBOX_2"/>
    <property type="match status" value="1"/>
</dbReference>
<feature type="compositionally biased region" description="Acidic residues" evidence="11">
    <location>
        <begin position="359"/>
        <end position="374"/>
    </location>
</feature>
<feature type="region of interest" description="Disordered" evidence="11">
    <location>
        <begin position="78"/>
        <end position="116"/>
    </location>
</feature>
<keyword evidence="5" id="KW-0862">Zinc</keyword>
<evidence type="ECO:0000256" key="7">
    <source>
        <dbReference type="ARBA" id="ARBA00023155"/>
    </source>
</evidence>
<keyword evidence="2" id="KW-0479">Metal-binding</keyword>
<accession>A0A146M2U2</accession>
<reference evidence="13" key="1">
    <citation type="journal article" date="2016" name="Gigascience">
        <title>De novo construction of an expanded transcriptome assembly for the western tarnished plant bug, Lygus hesperus.</title>
        <authorList>
            <person name="Tassone E.E."/>
            <person name="Geib S.M."/>
            <person name="Hall B."/>
            <person name="Fabrick J.A."/>
            <person name="Brent C.S."/>
            <person name="Hull J.J."/>
        </authorList>
    </citation>
    <scope>NUCLEOTIDE SEQUENCE</scope>
</reference>
<dbReference type="GO" id="GO:0005634">
    <property type="term" value="C:nucleus"/>
    <property type="evidence" value="ECO:0007669"/>
    <property type="project" value="UniProtKB-SubCell"/>
</dbReference>
<dbReference type="SUPFAM" id="SSF46689">
    <property type="entry name" value="Homeodomain-like"/>
    <property type="match status" value="1"/>
</dbReference>
<feature type="compositionally biased region" description="Polar residues" evidence="11">
    <location>
        <begin position="375"/>
        <end position="387"/>
    </location>
</feature>
<evidence type="ECO:0000256" key="6">
    <source>
        <dbReference type="ARBA" id="ARBA00023125"/>
    </source>
</evidence>
<evidence type="ECO:0000259" key="12">
    <source>
        <dbReference type="PROSITE" id="PS50071"/>
    </source>
</evidence>
<gene>
    <name evidence="13" type="primary">Zfhx3_2</name>
    <name evidence="13" type="ORF">g.66287</name>
</gene>
<feature type="compositionally biased region" description="Low complexity" evidence="11">
    <location>
        <begin position="78"/>
        <end position="99"/>
    </location>
</feature>
<evidence type="ECO:0000256" key="3">
    <source>
        <dbReference type="ARBA" id="ARBA00022737"/>
    </source>
</evidence>
<feature type="non-terminal residue" evidence="13">
    <location>
        <position position="397"/>
    </location>
</feature>
<dbReference type="PANTHER" id="PTHR45891:SF3">
    <property type="entry name" value="ZINC FINGER PROTEIN 2"/>
    <property type="match status" value="1"/>
</dbReference>
<evidence type="ECO:0000256" key="4">
    <source>
        <dbReference type="ARBA" id="ARBA00022771"/>
    </source>
</evidence>
<dbReference type="InterPro" id="IPR001356">
    <property type="entry name" value="HD"/>
</dbReference>
<proteinExistence type="predicted"/>
<dbReference type="PANTHER" id="PTHR45891">
    <property type="entry name" value="ZINC FINGER HOMEOBOX PROTEIN"/>
    <property type="match status" value="1"/>
</dbReference>
<dbReference type="InterPro" id="IPR009057">
    <property type="entry name" value="Homeodomain-like_sf"/>
</dbReference>